<reference evidence="1" key="1">
    <citation type="submission" date="2014-09" db="EMBL/GenBank/DDBJ databases">
        <authorList>
            <person name="Magalhaes I.L.F."/>
            <person name="Oliveira U."/>
            <person name="Santos F.R."/>
            <person name="Vidigal T.H.D.A."/>
            <person name="Brescovit A.D."/>
            <person name="Santos A.J."/>
        </authorList>
    </citation>
    <scope>NUCLEOTIDE SEQUENCE</scope>
    <source>
        <tissue evidence="1">Shoot tissue taken approximately 20 cm above the soil surface</tissue>
    </source>
</reference>
<proteinExistence type="predicted"/>
<dbReference type="AlphaFoldDB" id="A0A0A9AFI8"/>
<accession>A0A0A9AFI8</accession>
<evidence type="ECO:0000313" key="1">
    <source>
        <dbReference type="EMBL" id="JAD48623.1"/>
    </source>
</evidence>
<reference evidence="1" key="2">
    <citation type="journal article" date="2015" name="Data Brief">
        <title>Shoot transcriptome of the giant reed, Arundo donax.</title>
        <authorList>
            <person name="Barrero R.A."/>
            <person name="Guerrero F.D."/>
            <person name="Moolhuijzen P."/>
            <person name="Goolsby J.A."/>
            <person name="Tidwell J."/>
            <person name="Bellgard S.E."/>
            <person name="Bellgard M.I."/>
        </authorList>
    </citation>
    <scope>NUCLEOTIDE SEQUENCE</scope>
    <source>
        <tissue evidence="1">Shoot tissue taken approximately 20 cm above the soil surface</tissue>
    </source>
</reference>
<organism evidence="1">
    <name type="scientific">Arundo donax</name>
    <name type="common">Giant reed</name>
    <name type="synonym">Donax arundinaceus</name>
    <dbReference type="NCBI Taxonomy" id="35708"/>
    <lineage>
        <taxon>Eukaryota</taxon>
        <taxon>Viridiplantae</taxon>
        <taxon>Streptophyta</taxon>
        <taxon>Embryophyta</taxon>
        <taxon>Tracheophyta</taxon>
        <taxon>Spermatophyta</taxon>
        <taxon>Magnoliopsida</taxon>
        <taxon>Liliopsida</taxon>
        <taxon>Poales</taxon>
        <taxon>Poaceae</taxon>
        <taxon>PACMAD clade</taxon>
        <taxon>Arundinoideae</taxon>
        <taxon>Arundineae</taxon>
        <taxon>Arundo</taxon>
    </lineage>
</organism>
<protein>
    <submittedName>
        <fullName evidence="1">Uncharacterized protein</fullName>
    </submittedName>
</protein>
<name>A0A0A9AFI8_ARUDO</name>
<sequence>MFCISQVICRIERILLLL</sequence>
<dbReference type="EMBL" id="GBRH01249272">
    <property type="protein sequence ID" value="JAD48623.1"/>
    <property type="molecule type" value="Transcribed_RNA"/>
</dbReference>